<evidence type="ECO:0000313" key="1">
    <source>
        <dbReference type="EMBL" id="GAA4965644.1"/>
    </source>
</evidence>
<dbReference type="InterPro" id="IPR023393">
    <property type="entry name" value="START-like_dom_sf"/>
</dbReference>
<evidence type="ECO:0008006" key="3">
    <source>
        <dbReference type="Google" id="ProtNLM"/>
    </source>
</evidence>
<organism evidence="1 2">
    <name type="scientific">Yinghuangia aomiensis</name>
    <dbReference type="NCBI Taxonomy" id="676205"/>
    <lineage>
        <taxon>Bacteria</taxon>
        <taxon>Bacillati</taxon>
        <taxon>Actinomycetota</taxon>
        <taxon>Actinomycetes</taxon>
        <taxon>Kitasatosporales</taxon>
        <taxon>Streptomycetaceae</taxon>
        <taxon>Yinghuangia</taxon>
    </lineage>
</organism>
<name>A0ABP9HAJ5_9ACTN</name>
<keyword evidence="2" id="KW-1185">Reference proteome</keyword>
<dbReference type="Pfam" id="PF10604">
    <property type="entry name" value="Polyketide_cyc2"/>
    <property type="match status" value="1"/>
</dbReference>
<reference evidence="2" key="1">
    <citation type="journal article" date="2019" name="Int. J. Syst. Evol. Microbiol.">
        <title>The Global Catalogue of Microorganisms (GCM) 10K type strain sequencing project: providing services to taxonomists for standard genome sequencing and annotation.</title>
        <authorList>
            <consortium name="The Broad Institute Genomics Platform"/>
            <consortium name="The Broad Institute Genome Sequencing Center for Infectious Disease"/>
            <person name="Wu L."/>
            <person name="Ma J."/>
        </authorList>
    </citation>
    <scope>NUCLEOTIDE SEQUENCE [LARGE SCALE GENOMIC DNA]</scope>
    <source>
        <strain evidence="2">JCM 17986</strain>
    </source>
</reference>
<accession>A0ABP9HAJ5</accession>
<gene>
    <name evidence="1" type="ORF">GCM10023205_32520</name>
</gene>
<protein>
    <recommendedName>
        <fullName evidence="3">Ligand-binding SRPBCC domain-containing protein</fullName>
    </recommendedName>
</protein>
<dbReference type="SUPFAM" id="SSF55961">
    <property type="entry name" value="Bet v1-like"/>
    <property type="match status" value="1"/>
</dbReference>
<evidence type="ECO:0000313" key="2">
    <source>
        <dbReference type="Proteomes" id="UP001500466"/>
    </source>
</evidence>
<dbReference type="EMBL" id="BAABHS010000010">
    <property type="protein sequence ID" value="GAA4965644.1"/>
    <property type="molecule type" value="Genomic_DNA"/>
</dbReference>
<dbReference type="Proteomes" id="UP001500466">
    <property type="component" value="Unassembled WGS sequence"/>
</dbReference>
<dbReference type="CDD" id="cd07820">
    <property type="entry name" value="SRPBCC_3"/>
    <property type="match status" value="1"/>
</dbReference>
<dbReference type="InterPro" id="IPR019587">
    <property type="entry name" value="Polyketide_cyclase/dehydratase"/>
</dbReference>
<comment type="caution">
    <text evidence="1">The sequence shown here is derived from an EMBL/GenBank/DDBJ whole genome shotgun (WGS) entry which is preliminary data.</text>
</comment>
<sequence>MPSFELVTRIAAPPERVFDASLDVDVHTASMADSGERVVGGVSAGGMRLGDTVTWRARHFGVWWRMTSAITAYDRPGFFVDEQRRGPFRRWRHEHHFAADDATRDGSGSGTVMRDVVEFTSPLGVLGRAVDALVLRRYMLKLIAERNAHIKALVEAEARR</sequence>
<proteinExistence type="predicted"/>
<dbReference type="RefSeq" id="WP_345676190.1">
    <property type="nucleotide sequence ID" value="NZ_BAABHS010000010.1"/>
</dbReference>
<dbReference type="Gene3D" id="3.30.530.20">
    <property type="match status" value="1"/>
</dbReference>